<dbReference type="GO" id="GO:0005634">
    <property type="term" value="C:nucleus"/>
    <property type="evidence" value="ECO:0007669"/>
    <property type="project" value="UniProtKB-SubCell"/>
</dbReference>
<dbReference type="Gene3D" id="2.60.40.1490">
    <property type="entry name" value="Histone chaperone ASF1-like"/>
    <property type="match status" value="1"/>
</dbReference>
<keyword evidence="6" id="KW-0539">Nucleus</keyword>
<dbReference type="GO" id="GO:0070775">
    <property type="term" value="C:H3 histone acetyltransferase complex"/>
    <property type="evidence" value="ECO:0007669"/>
    <property type="project" value="EnsemblFungi"/>
</dbReference>
<dbReference type="Proteomes" id="UP000070444">
    <property type="component" value="Unassembled WGS sequence"/>
</dbReference>
<name>A0A137PI49_CONC2</name>
<keyword evidence="3" id="KW-0805">Transcription regulation</keyword>
<dbReference type="GO" id="GO:0000781">
    <property type="term" value="C:chromosome, telomeric region"/>
    <property type="evidence" value="ECO:0007669"/>
    <property type="project" value="GOC"/>
</dbReference>
<evidence type="ECO:0000256" key="1">
    <source>
        <dbReference type="ARBA" id="ARBA00004123"/>
    </source>
</evidence>
<dbReference type="PANTHER" id="PTHR12040:SF0">
    <property type="entry name" value="HISTONE CHAPERONE ASF1"/>
    <property type="match status" value="1"/>
</dbReference>
<dbReference type="GO" id="GO:0006335">
    <property type="term" value="P:DNA replication-dependent chromatin assembly"/>
    <property type="evidence" value="ECO:0007669"/>
    <property type="project" value="EnsemblFungi"/>
</dbReference>
<reference evidence="9 10" key="1">
    <citation type="journal article" date="2015" name="Genome Biol. Evol.">
        <title>Phylogenomic analyses indicate that early fungi evolved digesting cell walls of algal ancestors of land plants.</title>
        <authorList>
            <person name="Chang Y."/>
            <person name="Wang S."/>
            <person name="Sekimoto S."/>
            <person name="Aerts A.L."/>
            <person name="Choi C."/>
            <person name="Clum A."/>
            <person name="LaButti K.M."/>
            <person name="Lindquist E.A."/>
            <person name="Yee Ngan C."/>
            <person name="Ohm R.A."/>
            <person name="Salamov A.A."/>
            <person name="Grigoriev I.V."/>
            <person name="Spatafora J.W."/>
            <person name="Berbee M.L."/>
        </authorList>
    </citation>
    <scope>NUCLEOTIDE SEQUENCE [LARGE SCALE GENOMIC DNA]</scope>
    <source>
        <strain evidence="9 10">NRRL 28638</strain>
    </source>
</reference>
<dbReference type="GO" id="GO:0010698">
    <property type="term" value="F:acetyltransferase activator activity"/>
    <property type="evidence" value="ECO:0007669"/>
    <property type="project" value="EnsemblFungi"/>
</dbReference>
<dbReference type="GO" id="GO:0032968">
    <property type="term" value="P:positive regulation of transcription elongation by RNA polymerase II"/>
    <property type="evidence" value="ECO:0007669"/>
    <property type="project" value="EnsemblFungi"/>
</dbReference>
<accession>A0A137PI49</accession>
<dbReference type="SUPFAM" id="SSF101546">
    <property type="entry name" value="ASF1-like"/>
    <property type="match status" value="1"/>
</dbReference>
<dbReference type="EMBL" id="KQ964421">
    <property type="protein sequence ID" value="KXN74659.1"/>
    <property type="molecule type" value="Genomic_DNA"/>
</dbReference>
<dbReference type="Pfam" id="PF04729">
    <property type="entry name" value="ASF1_hist_chap"/>
    <property type="match status" value="1"/>
</dbReference>
<dbReference type="InterPro" id="IPR006818">
    <property type="entry name" value="ASF1-like"/>
</dbReference>
<evidence type="ECO:0000256" key="8">
    <source>
        <dbReference type="SAM" id="MobiDB-lite"/>
    </source>
</evidence>
<evidence type="ECO:0000256" key="2">
    <source>
        <dbReference type="ARBA" id="ARBA00006051"/>
    </source>
</evidence>
<comment type="subcellular location">
    <subcellularLocation>
        <location evidence="1">Nucleus</location>
    </subcellularLocation>
</comment>
<dbReference type="AlphaFoldDB" id="A0A137PI49"/>
<feature type="region of interest" description="Disordered" evidence="8">
    <location>
        <begin position="152"/>
        <end position="206"/>
    </location>
</feature>
<dbReference type="STRING" id="796925.A0A137PI49"/>
<evidence type="ECO:0000256" key="7">
    <source>
        <dbReference type="ARBA" id="ARBA00032776"/>
    </source>
</evidence>
<evidence type="ECO:0000256" key="3">
    <source>
        <dbReference type="ARBA" id="ARBA00023015"/>
    </source>
</evidence>
<dbReference type="GO" id="GO:0006337">
    <property type="term" value="P:nucleosome disassembly"/>
    <property type="evidence" value="ECO:0007669"/>
    <property type="project" value="EnsemblFungi"/>
</dbReference>
<dbReference type="GO" id="GO:0033554">
    <property type="term" value="P:cellular response to stress"/>
    <property type="evidence" value="ECO:0007669"/>
    <property type="project" value="EnsemblFungi"/>
</dbReference>
<dbReference type="InterPro" id="IPR036747">
    <property type="entry name" value="ASF1-like_sf"/>
</dbReference>
<dbReference type="GO" id="GO:0031509">
    <property type="term" value="P:subtelomeric heterochromatin formation"/>
    <property type="evidence" value="ECO:0007669"/>
    <property type="project" value="EnsemblFungi"/>
</dbReference>
<evidence type="ECO:0000256" key="5">
    <source>
        <dbReference type="ARBA" id="ARBA00023186"/>
    </source>
</evidence>
<dbReference type="OrthoDB" id="29755at2759"/>
<comment type="similarity">
    <text evidence="2">Belongs to the ASF1 family.</text>
</comment>
<keyword evidence="5" id="KW-0143">Chaperone</keyword>
<keyword evidence="10" id="KW-1185">Reference proteome</keyword>
<dbReference type="GO" id="GO:0030466">
    <property type="term" value="P:silent mating-type cassette heterochromatin formation"/>
    <property type="evidence" value="ECO:0007669"/>
    <property type="project" value="EnsemblFungi"/>
</dbReference>
<dbReference type="PANTHER" id="PTHR12040">
    <property type="entry name" value="ANTI-SILENCING PROTEIN 1"/>
    <property type="match status" value="1"/>
</dbReference>
<keyword evidence="4" id="KW-0804">Transcription</keyword>
<gene>
    <name evidence="9" type="ORF">CONCODRAFT_76731</name>
</gene>
<organism evidence="9 10">
    <name type="scientific">Conidiobolus coronatus (strain ATCC 28846 / CBS 209.66 / NRRL 28638)</name>
    <name type="common">Delacroixia coronata</name>
    <dbReference type="NCBI Taxonomy" id="796925"/>
    <lineage>
        <taxon>Eukaryota</taxon>
        <taxon>Fungi</taxon>
        <taxon>Fungi incertae sedis</taxon>
        <taxon>Zoopagomycota</taxon>
        <taxon>Entomophthoromycotina</taxon>
        <taxon>Entomophthoromycetes</taxon>
        <taxon>Entomophthorales</taxon>
        <taxon>Ancylistaceae</taxon>
        <taxon>Conidiobolus</taxon>
    </lineage>
</organism>
<dbReference type="GO" id="GO:0042393">
    <property type="term" value="F:histone binding"/>
    <property type="evidence" value="ECO:0007669"/>
    <property type="project" value="EnsemblFungi"/>
</dbReference>
<protein>
    <recommendedName>
        <fullName evidence="7">Anti-silencing function protein 1</fullName>
    </recommendedName>
</protein>
<evidence type="ECO:0000256" key="6">
    <source>
        <dbReference type="ARBA" id="ARBA00023242"/>
    </source>
</evidence>
<evidence type="ECO:0000313" key="10">
    <source>
        <dbReference type="Proteomes" id="UP000070444"/>
    </source>
</evidence>
<evidence type="ECO:0000313" key="9">
    <source>
        <dbReference type="EMBL" id="KXN74659.1"/>
    </source>
</evidence>
<feature type="compositionally biased region" description="Acidic residues" evidence="8">
    <location>
        <begin position="182"/>
        <end position="206"/>
    </location>
</feature>
<sequence length="206" mass="23669">MSIVNLTGVQVLNNLVLSTEPYQFEIAFECLGQLQTDLEFRISYVKQADRLTEDLILDSFNVGPVPIGLSKFNIEVPAPDFSKINSLDIVDVTVVYISCYYREQEFVRCGFYQNNYYESEELMNEPPLQIDFTQLKRNLLAERPKVTVFPINWDEPNPELQVPDQPEADLDQSQQYVTLNGDDNEMEADEGDFVDEDDDAMSVEEN</sequence>
<evidence type="ECO:0000256" key="4">
    <source>
        <dbReference type="ARBA" id="ARBA00023163"/>
    </source>
</evidence>
<dbReference type="OMA" id="DYADQEM"/>
<dbReference type="GO" id="GO:0005829">
    <property type="term" value="C:cytosol"/>
    <property type="evidence" value="ECO:0007669"/>
    <property type="project" value="EnsemblFungi"/>
</dbReference>
<proteinExistence type="inferred from homology"/>